<comment type="caution">
    <text evidence="4">The sequence shown here is derived from an EMBL/GenBank/DDBJ whole genome shotgun (WGS) entry which is preliminary data.</text>
</comment>
<feature type="region of interest" description="Disordered" evidence="1">
    <location>
        <begin position="45"/>
        <end position="71"/>
    </location>
</feature>
<dbReference type="InterPro" id="IPR007379">
    <property type="entry name" value="Tim44-like_dom"/>
</dbReference>
<feature type="domain" description="Tim44-like" evidence="3">
    <location>
        <begin position="169"/>
        <end position="314"/>
    </location>
</feature>
<sequence>MIRRPNLKKAGLLAGLVCVVFCLSGLPGRFTILAASASRQATAGAKSQASEPASKAGAPNAPAPLKSQPPSSFSSRLCQPLDYEFLAGGFLSSLVCHYIFGYPMRSLTQRDFWPPGLLDLLALMTLCYAGYWVVRRLRRQPAAEQAPPPPAFLRLGENGPPTLRVTKEAEVGLAAIEATNPDFNLEAFREEVLGLLKEVYEAWNRQELEVLNGRLKDSLLEYLRMGLRILILREETSYLEDLTLRDMAVTAAGINDGKEFITVCFQGSLMDYVVHKRSGKLLAGSMAYPTPFKEFWDLARPRGQGPWVVQDIREM</sequence>
<evidence type="ECO:0000256" key="1">
    <source>
        <dbReference type="SAM" id="MobiDB-lite"/>
    </source>
</evidence>
<dbReference type="InterPro" id="IPR032710">
    <property type="entry name" value="NTF2-like_dom_sf"/>
</dbReference>
<dbReference type="Gene3D" id="3.10.450.240">
    <property type="match status" value="1"/>
</dbReference>
<feature type="transmembrane region" description="Helical" evidence="2">
    <location>
        <begin position="116"/>
        <end position="134"/>
    </location>
</feature>
<protein>
    <recommendedName>
        <fullName evidence="3">Tim44-like domain-containing protein</fullName>
    </recommendedName>
</protein>
<accession>A0A7C5AL26</accession>
<name>A0A7C5AL26_9BACT</name>
<reference evidence="4" key="1">
    <citation type="journal article" date="2020" name="mSystems">
        <title>Genome- and Community-Level Interaction Insights into Carbon Utilization and Element Cycling Functions of Hydrothermarchaeota in Hydrothermal Sediment.</title>
        <authorList>
            <person name="Zhou Z."/>
            <person name="Liu Y."/>
            <person name="Xu W."/>
            <person name="Pan J."/>
            <person name="Luo Z.H."/>
            <person name="Li M."/>
        </authorList>
    </citation>
    <scope>NUCLEOTIDE SEQUENCE [LARGE SCALE GENOMIC DNA]</scope>
    <source>
        <strain evidence="4">SpSt-853</strain>
    </source>
</reference>
<feature type="transmembrane region" description="Helical" evidence="2">
    <location>
        <begin position="85"/>
        <end position="104"/>
    </location>
</feature>
<gene>
    <name evidence="4" type="ORF">ENW48_03135</name>
</gene>
<dbReference type="SUPFAM" id="SSF54427">
    <property type="entry name" value="NTF2-like"/>
    <property type="match status" value="1"/>
</dbReference>
<dbReference type="Pfam" id="PF04280">
    <property type="entry name" value="Tim44"/>
    <property type="match status" value="1"/>
</dbReference>
<keyword evidence="2" id="KW-0472">Membrane</keyword>
<organism evidence="4">
    <name type="scientific">Desulfobacca acetoxidans</name>
    <dbReference type="NCBI Taxonomy" id="60893"/>
    <lineage>
        <taxon>Bacteria</taxon>
        <taxon>Pseudomonadati</taxon>
        <taxon>Thermodesulfobacteriota</taxon>
        <taxon>Desulfobaccia</taxon>
        <taxon>Desulfobaccales</taxon>
        <taxon>Desulfobaccaceae</taxon>
        <taxon>Desulfobacca</taxon>
    </lineage>
</organism>
<dbReference type="EMBL" id="DTKJ01000020">
    <property type="protein sequence ID" value="HGZ11195.1"/>
    <property type="molecule type" value="Genomic_DNA"/>
</dbReference>
<evidence type="ECO:0000313" key="4">
    <source>
        <dbReference type="EMBL" id="HGZ11195.1"/>
    </source>
</evidence>
<dbReference type="PANTHER" id="PTHR41542:SF1">
    <property type="entry name" value="BLL5807 PROTEIN"/>
    <property type="match status" value="1"/>
</dbReference>
<proteinExistence type="predicted"/>
<dbReference type="AlphaFoldDB" id="A0A7C5AL26"/>
<keyword evidence="2" id="KW-0812">Transmembrane</keyword>
<dbReference type="PANTHER" id="PTHR41542">
    <property type="entry name" value="BLL5807 PROTEIN"/>
    <property type="match status" value="1"/>
</dbReference>
<evidence type="ECO:0000256" key="2">
    <source>
        <dbReference type="SAM" id="Phobius"/>
    </source>
</evidence>
<keyword evidence="2" id="KW-1133">Transmembrane helix</keyword>
<evidence type="ECO:0000259" key="3">
    <source>
        <dbReference type="SMART" id="SM00978"/>
    </source>
</evidence>
<dbReference type="SMART" id="SM00978">
    <property type="entry name" value="Tim44"/>
    <property type="match status" value="1"/>
</dbReference>